<evidence type="ECO:0000256" key="3">
    <source>
        <dbReference type="ARBA" id="ARBA00023242"/>
    </source>
</evidence>
<organism evidence="6 7">
    <name type="scientific">Hibiscus sabdariffa</name>
    <name type="common">roselle</name>
    <dbReference type="NCBI Taxonomy" id="183260"/>
    <lineage>
        <taxon>Eukaryota</taxon>
        <taxon>Viridiplantae</taxon>
        <taxon>Streptophyta</taxon>
        <taxon>Embryophyta</taxon>
        <taxon>Tracheophyta</taxon>
        <taxon>Spermatophyta</taxon>
        <taxon>Magnoliopsida</taxon>
        <taxon>eudicotyledons</taxon>
        <taxon>Gunneridae</taxon>
        <taxon>Pentapetalae</taxon>
        <taxon>rosids</taxon>
        <taxon>malvids</taxon>
        <taxon>Malvales</taxon>
        <taxon>Malvaceae</taxon>
        <taxon>Malvoideae</taxon>
        <taxon>Hibiscus</taxon>
    </lineage>
</organism>
<dbReference type="Proteomes" id="UP001396334">
    <property type="component" value="Unassembled WGS sequence"/>
</dbReference>
<keyword evidence="3" id="KW-0539">Nucleus</keyword>
<feature type="compositionally biased region" description="Acidic residues" evidence="4">
    <location>
        <begin position="893"/>
        <end position="906"/>
    </location>
</feature>
<comment type="subcellular location">
    <subcellularLocation>
        <location evidence="1">Nucleus</location>
    </subcellularLocation>
</comment>
<feature type="compositionally biased region" description="Low complexity" evidence="4">
    <location>
        <begin position="874"/>
        <end position="892"/>
    </location>
</feature>
<dbReference type="InterPro" id="IPR012583">
    <property type="entry name" value="RIX1_N"/>
</dbReference>
<dbReference type="PANTHER" id="PTHR34105:SF1">
    <property type="entry name" value="PROLINE-, GLUTAMIC ACID- AND LEUCINE-RICH PROTEIN 1"/>
    <property type="match status" value="1"/>
</dbReference>
<dbReference type="SUPFAM" id="SSF48371">
    <property type="entry name" value="ARM repeat"/>
    <property type="match status" value="1"/>
</dbReference>
<evidence type="ECO:0000313" key="7">
    <source>
        <dbReference type="Proteomes" id="UP001396334"/>
    </source>
</evidence>
<proteinExistence type="inferred from homology"/>
<accession>A0ABR1ZW55</accession>
<evidence type="ECO:0000259" key="5">
    <source>
        <dbReference type="Pfam" id="PF08167"/>
    </source>
</evidence>
<evidence type="ECO:0000256" key="4">
    <source>
        <dbReference type="SAM" id="MobiDB-lite"/>
    </source>
</evidence>
<comment type="caution">
    <text evidence="6">The sequence shown here is derived from an EMBL/GenBank/DDBJ whole genome shotgun (WGS) entry which is preliminary data.</text>
</comment>
<gene>
    <name evidence="6" type="ORF">V6N11_008501</name>
</gene>
<reference evidence="6 7" key="1">
    <citation type="journal article" date="2024" name="G3 (Bethesda)">
        <title>Genome assembly of Hibiscus sabdariffa L. provides insights into metabolisms of medicinal natural products.</title>
        <authorList>
            <person name="Kim T."/>
        </authorList>
    </citation>
    <scope>NUCLEOTIDE SEQUENCE [LARGE SCALE GENOMIC DNA]</scope>
    <source>
        <strain evidence="6">TK-2024</strain>
        <tissue evidence="6">Old leaves</tissue>
    </source>
</reference>
<evidence type="ECO:0000313" key="6">
    <source>
        <dbReference type="EMBL" id="KAK8484652.1"/>
    </source>
</evidence>
<dbReference type="EMBL" id="JBBPBN010000552">
    <property type="protein sequence ID" value="KAK8484652.1"/>
    <property type="molecule type" value="Genomic_DNA"/>
</dbReference>
<evidence type="ECO:0000256" key="1">
    <source>
        <dbReference type="ARBA" id="ARBA00004123"/>
    </source>
</evidence>
<feature type="domain" description="Pre-rRNA-processing protein RIX1 N-terminal" evidence="5">
    <location>
        <begin position="42"/>
        <end position="160"/>
    </location>
</feature>
<feature type="region of interest" description="Disordered" evidence="4">
    <location>
        <begin position="859"/>
        <end position="906"/>
    </location>
</feature>
<name>A0ABR1ZW55_9ROSI</name>
<comment type="similarity">
    <text evidence="2">Belongs to the RIX1/PELP1 family.</text>
</comment>
<protein>
    <recommendedName>
        <fullName evidence="5">Pre-rRNA-processing protein RIX1 N-terminal domain-containing protein</fullName>
    </recommendedName>
</protein>
<feature type="domain" description="Pre-rRNA-processing protein RIX1 N-terminal" evidence="5">
    <location>
        <begin position="171"/>
        <end position="263"/>
    </location>
</feature>
<evidence type="ECO:0000256" key="2">
    <source>
        <dbReference type="ARBA" id="ARBA00010511"/>
    </source>
</evidence>
<keyword evidence="7" id="KW-1185">Reference proteome</keyword>
<dbReference type="InterPro" id="IPR016024">
    <property type="entry name" value="ARM-type_fold"/>
</dbReference>
<feature type="region of interest" description="Disordered" evidence="4">
    <location>
        <begin position="512"/>
        <end position="551"/>
    </location>
</feature>
<dbReference type="Pfam" id="PF08167">
    <property type="entry name" value="RIX1"/>
    <property type="match status" value="2"/>
</dbReference>
<dbReference type="PANTHER" id="PTHR34105">
    <property type="entry name" value="PROLINE-, GLUTAMIC ACID- AND LEUCINE-RICH PROTEIN 1"/>
    <property type="match status" value="1"/>
</dbReference>
<sequence>MSKLDQLENMYDVGLKPPMLRNLIRQHLPSGNHPLNLNASCFELPKLVSILQTHRLLSESDSHSVDPKLINAWKSAVDDWLSCLLSPLSSDMSDKCWVGICLLGVTCQECSNQRFLTSYSVWLDKLLSHIQPPSDSQLVKIASCTSLSDLLTRLRSKVYLSESIPLQSTSKLYEEDSEILFVLTLMGYNGIIQLARFPEVKKDANSLAGKLIQPVLKLLNEDKVEAVWEGAASLLYALITLFPASIHHSYDKVEAAIASKILSGIYSDITLKKIGYCLALLPKSKGDKDSWSLMMQKFLISINDHLNEAFQGVEEEAKSNEARRLLVTPGKDLPPPLGGHTSLEGGSFNGTSSERLPTATISTLIFCCCKMLTSSYPVQVTAPVRSILALVERLLRVDGSLPHTMLPFMTSVQQELICSELPVLHACSLELLIAIIKGMRRQLLPHSAYIVRVITRYFKRCALPELRIKLYSIVRMLLLSMGVGMAIYLAPDVIDNAFNDLNSLGGEDFEISPANTGPALPQPSNRKRKHGTKTGSLEENQVGAHPKVGESNTHQMTPITVKIAALDSLELLLTVGAASKSDSWRSSIDNLVIRTAINSCKRGWGNVENNVFLPHESASAWADFQLSSLRTLLASFLAPARVRPPHLSQGLELFRRGKQEAGTKLAQFCGYALFALEVLIHPRALPLDDFYSADGVSNRFSENTYTDSQKQNTLFFSVAQTTEQGAIKSHDDLYNKWLQNEVENENIADENMKDKTSRPNDSSLGNVLEVSEQEPAAADADVHMRNEDEIVVQPRRIEEPIPKSQEIVSANAVTSPPAVGTNLEGGEIESQTALSACDRLNDTDHDMLSGVDKVDFNTIGGKTSSTLPNAEKGSSSMAHLESESSMDSFPDIVDADPDTDTDCESI</sequence>